<sequence>MKSDKEVNEQVDEENQTQEGRAKKGTSNAKNYTSRCTSLGLHKMFAALPEEEKGVLHATCFAPLLLIDLIAMMLTLVVEIFDRHLSDMKFQFGETIIQMKPIHVRLLQTKDVLRLNFLKIILSFLLPNKGRNVEVRYQIEAPVIGVAPTIGIPTIGAPTVVVPVIGSSSSATEIGVVVVRVCSQLEEHGKMLHTHGKMLEQISMSTVGDSTLPLGDTLLLEHYQFSTPEKEEDGKRMMAEPRIKNDDDVEVGREVHFNTISSEYGGDLLEKGEEKENDDKKYVEEKVKSEEEEVQKASVDQTTIISIEEQTLKAKKIEDEASQTKESKEKVEQNKEEVFEGRDNDDGNLQNKLDPEQIIKQMAIDQTNVIDVYIKALIQFFDTQHRAYPEKERIVLAVIFAC</sequence>
<evidence type="ECO:0000256" key="1">
    <source>
        <dbReference type="SAM" id="MobiDB-lite"/>
    </source>
</evidence>
<reference evidence="3 4" key="1">
    <citation type="journal article" date="2020" name="IScience">
        <title>Genome Sequencing of the Endangered Kingdonia uniflora (Circaeasteraceae, Ranunculales) Reveals Potential Mechanisms of Evolutionary Specialization.</title>
        <authorList>
            <person name="Sun Y."/>
            <person name="Deng T."/>
            <person name="Zhang A."/>
            <person name="Moore M.J."/>
            <person name="Landis J.B."/>
            <person name="Lin N."/>
            <person name="Zhang H."/>
            <person name="Zhang X."/>
            <person name="Huang J."/>
            <person name="Zhang X."/>
            <person name="Sun H."/>
            <person name="Wang H."/>
        </authorList>
    </citation>
    <scope>NUCLEOTIDE SEQUENCE [LARGE SCALE GENOMIC DNA]</scope>
    <source>
        <strain evidence="3">TB1705</strain>
        <tissue evidence="3">Leaf</tissue>
    </source>
</reference>
<feature type="transmembrane region" description="Helical" evidence="2">
    <location>
        <begin position="55"/>
        <end position="81"/>
    </location>
</feature>
<keyword evidence="2" id="KW-0472">Membrane</keyword>
<accession>A0A7J7P3D9</accession>
<keyword evidence="4" id="KW-1185">Reference proteome</keyword>
<gene>
    <name evidence="3" type="ORF">GIB67_039920</name>
</gene>
<keyword evidence="2" id="KW-0812">Transmembrane</keyword>
<feature type="region of interest" description="Disordered" evidence="1">
    <location>
        <begin position="1"/>
        <end position="30"/>
    </location>
</feature>
<comment type="caution">
    <text evidence="3">The sequence shown here is derived from an EMBL/GenBank/DDBJ whole genome shotgun (WGS) entry which is preliminary data.</text>
</comment>
<keyword evidence="2" id="KW-1133">Transmembrane helix</keyword>
<dbReference type="OrthoDB" id="684301at2759"/>
<feature type="region of interest" description="Disordered" evidence="1">
    <location>
        <begin position="318"/>
        <end position="351"/>
    </location>
</feature>
<evidence type="ECO:0000313" key="4">
    <source>
        <dbReference type="Proteomes" id="UP000541444"/>
    </source>
</evidence>
<protein>
    <submittedName>
        <fullName evidence="3">Uncharacterized protein</fullName>
    </submittedName>
</protein>
<evidence type="ECO:0000313" key="3">
    <source>
        <dbReference type="EMBL" id="KAF6173969.1"/>
    </source>
</evidence>
<dbReference type="AlphaFoldDB" id="A0A7J7P3D9"/>
<feature type="compositionally biased region" description="Basic and acidic residues" evidence="1">
    <location>
        <begin position="318"/>
        <end position="345"/>
    </location>
</feature>
<dbReference type="EMBL" id="JACGCM010000309">
    <property type="protein sequence ID" value="KAF6173969.1"/>
    <property type="molecule type" value="Genomic_DNA"/>
</dbReference>
<organism evidence="3 4">
    <name type="scientific">Kingdonia uniflora</name>
    <dbReference type="NCBI Taxonomy" id="39325"/>
    <lineage>
        <taxon>Eukaryota</taxon>
        <taxon>Viridiplantae</taxon>
        <taxon>Streptophyta</taxon>
        <taxon>Embryophyta</taxon>
        <taxon>Tracheophyta</taxon>
        <taxon>Spermatophyta</taxon>
        <taxon>Magnoliopsida</taxon>
        <taxon>Ranunculales</taxon>
        <taxon>Circaeasteraceae</taxon>
        <taxon>Kingdonia</taxon>
    </lineage>
</organism>
<evidence type="ECO:0000256" key="2">
    <source>
        <dbReference type="SAM" id="Phobius"/>
    </source>
</evidence>
<dbReference type="Proteomes" id="UP000541444">
    <property type="component" value="Unassembled WGS sequence"/>
</dbReference>
<proteinExistence type="predicted"/>
<name>A0A7J7P3D9_9MAGN</name>